<evidence type="ECO:0000256" key="3">
    <source>
        <dbReference type="ARBA" id="ARBA00023027"/>
    </source>
</evidence>
<keyword evidence="3" id="KW-0520">NAD</keyword>
<feature type="domain" description="D-isomer specific 2-hydroxyacid dehydrogenase NAD-binding" evidence="6">
    <location>
        <begin position="115"/>
        <end position="299"/>
    </location>
</feature>
<keyword evidence="2 4" id="KW-0560">Oxidoreductase</keyword>
<feature type="domain" description="D-isomer specific 2-hydroxyacid dehydrogenase catalytic" evidence="5">
    <location>
        <begin position="18"/>
        <end position="330"/>
    </location>
</feature>
<dbReference type="GO" id="GO:0008720">
    <property type="term" value="F:D-lactate dehydrogenase (NAD+) activity"/>
    <property type="evidence" value="ECO:0007669"/>
    <property type="project" value="TreeGrafter"/>
</dbReference>
<proteinExistence type="inferred from homology"/>
<protein>
    <submittedName>
        <fullName evidence="7">D-2-hydroxyacid dehydrogenase</fullName>
    </submittedName>
</protein>
<evidence type="ECO:0000256" key="2">
    <source>
        <dbReference type="ARBA" id="ARBA00023002"/>
    </source>
</evidence>
<dbReference type="InterPro" id="IPR029753">
    <property type="entry name" value="D-isomer_DH_CS"/>
</dbReference>
<dbReference type="SUPFAM" id="SSF52283">
    <property type="entry name" value="Formate/glycerate dehydrogenase catalytic domain-like"/>
    <property type="match status" value="1"/>
</dbReference>
<dbReference type="AlphaFoldDB" id="A0A6A8M9B2"/>
<evidence type="ECO:0000256" key="1">
    <source>
        <dbReference type="ARBA" id="ARBA00005854"/>
    </source>
</evidence>
<evidence type="ECO:0000313" key="8">
    <source>
        <dbReference type="Proteomes" id="UP000438120"/>
    </source>
</evidence>
<keyword evidence="8" id="KW-1185">Reference proteome</keyword>
<dbReference type="EMBL" id="VUMX01000002">
    <property type="protein sequence ID" value="MST86278.1"/>
    <property type="molecule type" value="Genomic_DNA"/>
</dbReference>
<dbReference type="InterPro" id="IPR058205">
    <property type="entry name" value="D-LDH-like"/>
</dbReference>
<dbReference type="PANTHER" id="PTHR43026:SF1">
    <property type="entry name" value="2-HYDROXYACID DEHYDROGENASE HOMOLOG 1-RELATED"/>
    <property type="match status" value="1"/>
</dbReference>
<dbReference type="InterPro" id="IPR006140">
    <property type="entry name" value="D-isomer_DH_NAD-bd"/>
</dbReference>
<dbReference type="InterPro" id="IPR036291">
    <property type="entry name" value="NAD(P)-bd_dom_sf"/>
</dbReference>
<dbReference type="Gene3D" id="3.40.50.720">
    <property type="entry name" value="NAD(P)-binding Rossmann-like Domain"/>
    <property type="match status" value="2"/>
</dbReference>
<evidence type="ECO:0000259" key="6">
    <source>
        <dbReference type="Pfam" id="PF02826"/>
    </source>
</evidence>
<evidence type="ECO:0000313" key="7">
    <source>
        <dbReference type="EMBL" id="MST86278.1"/>
    </source>
</evidence>
<sequence>MKAYVFSLSPVEERFFLEWEDQHADDEIKYTTSPLTDDTVDLTKGFDAVSVQQMEQIKDEKIYKALADNGIKHLAIRQVGVDIVDLKLAKKYGIVVSNVPAYSPRAIAENGLTGAMYLLRKWGYYHRKMRRGDFTRPVELMSDEIFNQTVGIVGLGRIGSAAAELYHALGARVIGYDPVYNASLEPFLDFVDLETLIKTADIIQLHIPLTKDNVGMFSANEFAEMKDDAIIVNESRGELIDTKALIVALKYHEIGGAALDVLEGESKIFGRKFEDVGSLPEDYTELINMPNVVMSPHSAYYTKMAVKNMFFQSMTDIQRTLDGQAAIFQVK</sequence>
<dbReference type="Pfam" id="PF02826">
    <property type="entry name" value="2-Hacid_dh_C"/>
    <property type="match status" value="1"/>
</dbReference>
<dbReference type="OrthoDB" id="9805416at2"/>
<dbReference type="PROSITE" id="PS00671">
    <property type="entry name" value="D_2_HYDROXYACID_DH_3"/>
    <property type="match status" value="1"/>
</dbReference>
<dbReference type="Proteomes" id="UP000438120">
    <property type="component" value="Unassembled WGS sequence"/>
</dbReference>
<dbReference type="InterPro" id="IPR029752">
    <property type="entry name" value="D-isomer_DH_CS1"/>
</dbReference>
<evidence type="ECO:0000259" key="5">
    <source>
        <dbReference type="Pfam" id="PF00389"/>
    </source>
</evidence>
<evidence type="ECO:0000256" key="4">
    <source>
        <dbReference type="RuleBase" id="RU003719"/>
    </source>
</evidence>
<accession>A0A6A8M9B2</accession>
<name>A0A6A8M9B2_9LACO</name>
<dbReference type="SUPFAM" id="SSF51735">
    <property type="entry name" value="NAD(P)-binding Rossmann-fold domains"/>
    <property type="match status" value="1"/>
</dbReference>
<reference evidence="7 8" key="1">
    <citation type="submission" date="2019-08" db="EMBL/GenBank/DDBJ databases">
        <title>In-depth cultivation of the pig gut microbiome towards novel bacterial diversity and tailored functional studies.</title>
        <authorList>
            <person name="Wylensek D."/>
            <person name="Hitch T.C.A."/>
            <person name="Clavel T."/>
        </authorList>
    </citation>
    <scope>NUCLEOTIDE SEQUENCE [LARGE SCALE GENOMIC DNA]</scope>
    <source>
        <strain evidence="7 8">Bifido-178-WT-2B</strain>
    </source>
</reference>
<gene>
    <name evidence="7" type="ORF">FYJ62_01095</name>
</gene>
<dbReference type="PANTHER" id="PTHR43026">
    <property type="entry name" value="2-HYDROXYACID DEHYDROGENASE HOMOLOG 1-RELATED"/>
    <property type="match status" value="1"/>
</dbReference>
<comment type="caution">
    <text evidence="7">The sequence shown here is derived from an EMBL/GenBank/DDBJ whole genome shotgun (WGS) entry which is preliminary data.</text>
</comment>
<dbReference type="RefSeq" id="WP_154546941.1">
    <property type="nucleotide sequence ID" value="NZ_VUMX01000002.1"/>
</dbReference>
<dbReference type="InterPro" id="IPR006139">
    <property type="entry name" value="D-isomer_2_OHA_DH_cat_dom"/>
</dbReference>
<dbReference type="PROSITE" id="PS00065">
    <property type="entry name" value="D_2_HYDROXYACID_DH_1"/>
    <property type="match status" value="1"/>
</dbReference>
<comment type="similarity">
    <text evidence="1 4">Belongs to the D-isomer specific 2-hydroxyacid dehydrogenase family.</text>
</comment>
<dbReference type="PROSITE" id="PS00670">
    <property type="entry name" value="D_2_HYDROXYACID_DH_2"/>
    <property type="match status" value="1"/>
</dbReference>
<dbReference type="CDD" id="cd12186">
    <property type="entry name" value="LDH"/>
    <property type="match status" value="1"/>
</dbReference>
<dbReference type="Pfam" id="PF00389">
    <property type="entry name" value="2-Hacid_dh"/>
    <property type="match status" value="1"/>
</dbReference>
<organism evidence="7 8">
    <name type="scientific">Lactobacillus porci</name>
    <dbReference type="NCBI Taxonomy" id="2012477"/>
    <lineage>
        <taxon>Bacteria</taxon>
        <taxon>Bacillati</taxon>
        <taxon>Bacillota</taxon>
        <taxon>Bacilli</taxon>
        <taxon>Lactobacillales</taxon>
        <taxon>Lactobacillaceae</taxon>
        <taxon>Lactobacillus</taxon>
    </lineage>
</organism>
<dbReference type="GO" id="GO:0051287">
    <property type="term" value="F:NAD binding"/>
    <property type="evidence" value="ECO:0007669"/>
    <property type="project" value="InterPro"/>
</dbReference>